<evidence type="ECO:0000313" key="2">
    <source>
        <dbReference type="Proteomes" id="UP000232455"/>
    </source>
</evidence>
<keyword evidence="2" id="KW-1185">Reference proteome</keyword>
<dbReference type="Proteomes" id="UP000232455">
    <property type="component" value="Unassembled WGS sequence"/>
</dbReference>
<gene>
    <name evidence="1" type="ORF">ATI02_4444</name>
</gene>
<dbReference type="EMBL" id="PHHE01000001">
    <property type="protein sequence ID" value="PKA71462.1"/>
    <property type="molecule type" value="Genomic_DNA"/>
</dbReference>
<comment type="caution">
    <text evidence="1">The sequence shown here is derived from an EMBL/GenBank/DDBJ whole genome shotgun (WGS) entry which is preliminary data.</text>
</comment>
<protein>
    <recommendedName>
        <fullName evidence="3">Restriction endonuclease</fullName>
    </recommendedName>
</protein>
<evidence type="ECO:0000313" key="1">
    <source>
        <dbReference type="EMBL" id="PKA71462.1"/>
    </source>
</evidence>
<name>A0ABX4Q3V8_9PSED</name>
<proteinExistence type="predicted"/>
<evidence type="ECO:0008006" key="3">
    <source>
        <dbReference type="Google" id="ProtNLM"/>
    </source>
</evidence>
<organism evidence="1 2">
    <name type="scientific">Pseudomonas baetica</name>
    <dbReference type="NCBI Taxonomy" id="674054"/>
    <lineage>
        <taxon>Bacteria</taxon>
        <taxon>Pseudomonadati</taxon>
        <taxon>Pseudomonadota</taxon>
        <taxon>Gammaproteobacteria</taxon>
        <taxon>Pseudomonadales</taxon>
        <taxon>Pseudomonadaceae</taxon>
        <taxon>Pseudomonas</taxon>
    </lineage>
</organism>
<sequence length="353" mass="40278">MADIEKMESVAGKIKHIRYTHNTDVNGFMALLSTGRFLATVERNVNWRLDIDSRYAGGVTYIMKASFYKEYKNYYFDDMYCKGFIFREITGFTKKLAKLQASESTTGGTEAEAWLRYIELLTAQSDFRRFQVADKGLDPVKQTIGKQWTPAQIATLKINSIISCVNPQLRIPWEDNKEISVNDIDLVLITKSAFESINESDLAKVFQVFKSNIVKDSAKDKFKLSYNAGFAIKRLNFFASQGRIVKILDGNNTYSHTAGREARRSSASGEASIKQAAQSGLEYHQDFQYFGAGNNSPKAYSLETFLLFQKEYFKHLVRQHSEDPDGNTDEYKKAYEYELARITPLPVEETDEL</sequence>
<accession>A0ABX4Q3V8</accession>
<reference evidence="1 2" key="1">
    <citation type="submission" date="2017-11" db="EMBL/GenBank/DDBJ databases">
        <title>Genome sequencing of a diverse group of Pseudomonas species.</title>
        <authorList>
            <person name="Loper J."/>
        </authorList>
    </citation>
    <scope>NUCLEOTIDE SEQUENCE [LARGE SCALE GENOMIC DNA]</scope>
    <source>
        <strain evidence="1 2">LMG 25716</strain>
    </source>
</reference>